<dbReference type="InterPro" id="IPR046830">
    <property type="entry name" value="Calmod_bind_M"/>
</dbReference>
<dbReference type="Proteomes" id="UP001630127">
    <property type="component" value="Unassembled WGS sequence"/>
</dbReference>
<sequence>MSQVNCFDCEGLGDCAKRMEELEDMVNQKFNSITGLLEQRFEDMNQKIMKLQSTLEKFLATTRINPVNKILDTKQRCLKLRFNGSIFQPILTGEQIKAEGGNYMQLFLVDNCTGTVVDIGPEASAIVEIVALDGDSNDWVTSEEFKSKIAGEREGKKSILAGNVHLKLNKGIVSLSDVKFRSSAHHNGGVFKLGARAVDTFHGTRIIEAKTESFQVKDYRRKYNQKHYPPSASDEVWRLKNIGKGGPIHERLKKEEVKSVEDFNTLFSKDPERLECLLDLPKNKLEATVTHAQTCQPDNTKYCCQENAGVVNAAEQTHASMLIASANEHEGVVSVGNGASLRQHISHSSIAVEPVNTSSLESHGGNYTEGSEIGKFYHTTFHTPFEDTLLCSNPENNQFDHTNLNTRFEDTFLSFNPTESSSIRDSGFHSFDDLEIMNITKSNLQRLDSNGPFTIHCGHEYDISDLLSEVLPTVEFGNNHKSADTAVMLVESRPLDPKMIWTTLFHISKWFSRRKRNASFGRNQDQKKQRVCV</sequence>
<name>A0ABD3ACY7_9GENT</name>
<accession>A0ABD3ACY7</accession>
<organism evidence="3 4">
    <name type="scientific">Cinchona calisaya</name>
    <dbReference type="NCBI Taxonomy" id="153742"/>
    <lineage>
        <taxon>Eukaryota</taxon>
        <taxon>Viridiplantae</taxon>
        <taxon>Streptophyta</taxon>
        <taxon>Embryophyta</taxon>
        <taxon>Tracheophyta</taxon>
        <taxon>Spermatophyta</taxon>
        <taxon>Magnoliopsida</taxon>
        <taxon>eudicotyledons</taxon>
        <taxon>Gunneridae</taxon>
        <taxon>Pentapetalae</taxon>
        <taxon>asterids</taxon>
        <taxon>lamiids</taxon>
        <taxon>Gentianales</taxon>
        <taxon>Rubiaceae</taxon>
        <taxon>Cinchonoideae</taxon>
        <taxon>Cinchoneae</taxon>
        <taxon>Cinchona</taxon>
    </lineage>
</organism>
<dbReference type="InterPro" id="IPR012416">
    <property type="entry name" value="CBP60"/>
</dbReference>
<protein>
    <recommendedName>
        <fullName evidence="5">Calmodulin-binding protein 60 A-like</fullName>
    </recommendedName>
</protein>
<keyword evidence="4" id="KW-1185">Reference proteome</keyword>
<comment type="caution">
    <text evidence="3">The sequence shown here is derived from an EMBL/GenBank/DDBJ whole genome shotgun (WGS) entry which is preliminary data.</text>
</comment>
<evidence type="ECO:0000313" key="3">
    <source>
        <dbReference type="EMBL" id="KAL3529602.1"/>
    </source>
</evidence>
<evidence type="ECO:0008006" key="5">
    <source>
        <dbReference type="Google" id="ProtNLM"/>
    </source>
</evidence>
<dbReference type="AlphaFoldDB" id="A0ABD3ACY7"/>
<dbReference type="EMBL" id="JBJUIK010000004">
    <property type="protein sequence ID" value="KAL3529602.1"/>
    <property type="molecule type" value="Genomic_DNA"/>
</dbReference>
<feature type="domain" description="Calmodulin binding protein-like N-terminal" evidence="1">
    <location>
        <begin position="78"/>
        <end position="218"/>
    </location>
</feature>
<evidence type="ECO:0000259" key="1">
    <source>
        <dbReference type="Pfam" id="PF07887"/>
    </source>
</evidence>
<evidence type="ECO:0000313" key="4">
    <source>
        <dbReference type="Proteomes" id="UP001630127"/>
    </source>
</evidence>
<dbReference type="Pfam" id="PF20451">
    <property type="entry name" value="Calmod_bind_M"/>
    <property type="match status" value="1"/>
</dbReference>
<dbReference type="InterPro" id="IPR046831">
    <property type="entry name" value="Calmodulin_bind_N"/>
</dbReference>
<dbReference type="PANTHER" id="PTHR31713:SF41">
    <property type="entry name" value="CALMODULIN-BINDING PROTEIN 60 A-LIKE"/>
    <property type="match status" value="1"/>
</dbReference>
<proteinExistence type="predicted"/>
<dbReference type="PANTHER" id="PTHR31713">
    <property type="entry name" value="OS02G0177800 PROTEIN"/>
    <property type="match status" value="1"/>
</dbReference>
<feature type="domain" description="Calmodulin binding protein central" evidence="2">
    <location>
        <begin position="233"/>
        <end position="295"/>
    </location>
</feature>
<dbReference type="Pfam" id="PF07887">
    <property type="entry name" value="Calmodulin_bind"/>
    <property type="match status" value="1"/>
</dbReference>
<evidence type="ECO:0000259" key="2">
    <source>
        <dbReference type="Pfam" id="PF20451"/>
    </source>
</evidence>
<reference evidence="3 4" key="1">
    <citation type="submission" date="2024-11" db="EMBL/GenBank/DDBJ databases">
        <title>A near-complete genome assembly of Cinchona calisaya.</title>
        <authorList>
            <person name="Lian D.C."/>
            <person name="Zhao X.W."/>
            <person name="Wei L."/>
        </authorList>
    </citation>
    <scope>NUCLEOTIDE SEQUENCE [LARGE SCALE GENOMIC DNA]</scope>
    <source>
        <tissue evidence="3">Nenye</tissue>
    </source>
</reference>
<gene>
    <name evidence="3" type="ORF">ACH5RR_008924</name>
</gene>